<dbReference type="AlphaFoldDB" id="A0A0D2A612"/>
<evidence type="ECO:0000313" key="4">
    <source>
        <dbReference type="EMBL" id="KIV94413.1"/>
    </source>
</evidence>
<dbReference type="InterPro" id="IPR020904">
    <property type="entry name" value="Sc_DH/Rdtase_CS"/>
</dbReference>
<reference evidence="4 5" key="1">
    <citation type="submission" date="2015-01" db="EMBL/GenBank/DDBJ databases">
        <title>The Genome Sequence of Exophiala mesophila CBS40295.</title>
        <authorList>
            <consortium name="The Broad Institute Genomics Platform"/>
            <person name="Cuomo C."/>
            <person name="de Hoog S."/>
            <person name="Gorbushina A."/>
            <person name="Stielow B."/>
            <person name="Teixiera M."/>
            <person name="Abouelleil A."/>
            <person name="Chapman S.B."/>
            <person name="Priest M."/>
            <person name="Young S.K."/>
            <person name="Wortman J."/>
            <person name="Nusbaum C."/>
            <person name="Birren B."/>
        </authorList>
    </citation>
    <scope>NUCLEOTIDE SEQUENCE [LARGE SCALE GENOMIC DNA]</scope>
    <source>
        <strain evidence="4 5">CBS 40295</strain>
    </source>
</reference>
<dbReference type="InterPro" id="IPR036291">
    <property type="entry name" value="NAD(P)-bd_dom_sf"/>
</dbReference>
<gene>
    <name evidence="4" type="ORF">PV10_02180</name>
</gene>
<evidence type="ECO:0000256" key="3">
    <source>
        <dbReference type="ARBA" id="ARBA00023002"/>
    </source>
</evidence>
<evidence type="ECO:0000256" key="1">
    <source>
        <dbReference type="ARBA" id="ARBA00006484"/>
    </source>
</evidence>
<dbReference type="Proteomes" id="UP000054302">
    <property type="component" value="Unassembled WGS sequence"/>
</dbReference>
<proteinExistence type="inferred from homology"/>
<dbReference type="OrthoDB" id="1669814at2759"/>
<protein>
    <submittedName>
        <fullName evidence="4">Uncharacterized protein</fullName>
    </submittedName>
</protein>
<keyword evidence="5" id="KW-1185">Reference proteome</keyword>
<dbReference type="HOGENOM" id="CLU_010194_47_3_1"/>
<dbReference type="GO" id="GO:0016491">
    <property type="term" value="F:oxidoreductase activity"/>
    <property type="evidence" value="ECO:0007669"/>
    <property type="project" value="UniProtKB-KW"/>
</dbReference>
<dbReference type="PRINTS" id="PR00081">
    <property type="entry name" value="GDHRDH"/>
</dbReference>
<dbReference type="CDD" id="cd05233">
    <property type="entry name" value="SDR_c"/>
    <property type="match status" value="1"/>
</dbReference>
<sequence length="132" mass="14055">MDVNAKGVFFCTRAQLRHMSAGGSIVTAASVNGQMGWEELGSYCASKHAVIGISRSAAKENPHIRVNCVAPGVIRTPMMENEPVETSTEVARQVQKRAAEPIDVANVVAFLLSDEASFVTGAVWNVDGGYNC</sequence>
<dbReference type="Pfam" id="PF13561">
    <property type="entry name" value="adh_short_C2"/>
    <property type="match status" value="1"/>
</dbReference>
<dbReference type="STRING" id="212818.A0A0D2A612"/>
<dbReference type="VEuPathDB" id="FungiDB:PV10_02180"/>
<dbReference type="GeneID" id="27320025"/>
<evidence type="ECO:0000256" key="2">
    <source>
        <dbReference type="ARBA" id="ARBA00022857"/>
    </source>
</evidence>
<dbReference type="Gene3D" id="3.40.50.720">
    <property type="entry name" value="NAD(P)-binding Rossmann-like Domain"/>
    <property type="match status" value="1"/>
</dbReference>
<evidence type="ECO:0000313" key="5">
    <source>
        <dbReference type="Proteomes" id="UP000054302"/>
    </source>
</evidence>
<dbReference type="PANTHER" id="PTHR24321">
    <property type="entry name" value="DEHYDROGENASES, SHORT CHAIN"/>
    <property type="match status" value="1"/>
</dbReference>
<dbReference type="PROSITE" id="PS00061">
    <property type="entry name" value="ADH_SHORT"/>
    <property type="match status" value="1"/>
</dbReference>
<organism evidence="4 5">
    <name type="scientific">Exophiala mesophila</name>
    <name type="common">Black yeast-like fungus</name>
    <dbReference type="NCBI Taxonomy" id="212818"/>
    <lineage>
        <taxon>Eukaryota</taxon>
        <taxon>Fungi</taxon>
        <taxon>Dikarya</taxon>
        <taxon>Ascomycota</taxon>
        <taxon>Pezizomycotina</taxon>
        <taxon>Eurotiomycetes</taxon>
        <taxon>Chaetothyriomycetidae</taxon>
        <taxon>Chaetothyriales</taxon>
        <taxon>Herpotrichiellaceae</taxon>
        <taxon>Exophiala</taxon>
    </lineage>
</organism>
<dbReference type="InterPro" id="IPR002347">
    <property type="entry name" value="SDR_fam"/>
</dbReference>
<comment type="similarity">
    <text evidence="1">Belongs to the short-chain dehydrogenases/reductases (SDR) family.</text>
</comment>
<keyword evidence="3" id="KW-0560">Oxidoreductase</keyword>
<accession>A0A0D2A612</accession>
<keyword evidence="2" id="KW-0521">NADP</keyword>
<dbReference type="PANTHER" id="PTHR24321:SF8">
    <property type="entry name" value="ESTRADIOL 17-BETA-DEHYDROGENASE 8-RELATED"/>
    <property type="match status" value="1"/>
</dbReference>
<dbReference type="OMA" id="SNECADM"/>
<dbReference type="SUPFAM" id="SSF51735">
    <property type="entry name" value="NAD(P)-binding Rossmann-fold domains"/>
    <property type="match status" value="1"/>
</dbReference>
<name>A0A0D2A612_EXOME</name>
<dbReference type="RefSeq" id="XP_016225987.1">
    <property type="nucleotide sequence ID" value="XM_016366469.1"/>
</dbReference>
<dbReference type="EMBL" id="KN847521">
    <property type="protein sequence ID" value="KIV94413.1"/>
    <property type="molecule type" value="Genomic_DNA"/>
</dbReference>